<feature type="compositionally biased region" description="Low complexity" evidence="1">
    <location>
        <begin position="191"/>
        <end position="205"/>
    </location>
</feature>
<name>A0A9P8TVM7_9HYPO</name>
<dbReference type="Proteomes" id="UP000827724">
    <property type="component" value="Unassembled WGS sequence"/>
</dbReference>
<keyword evidence="4" id="KW-1185">Reference proteome</keyword>
<evidence type="ECO:0000256" key="1">
    <source>
        <dbReference type="SAM" id="MobiDB-lite"/>
    </source>
</evidence>
<proteinExistence type="predicted"/>
<feature type="signal peptide" evidence="2">
    <location>
        <begin position="1"/>
        <end position="18"/>
    </location>
</feature>
<sequence>MKSAAVAAFGLLAGLASASSPIRHLHFPRANSTITSVDDAAPTTLTVIATSVHTVISCAPTVTNCPARTNQTGFGSLPESAKTTVVVTDTIVLATTVCPVAQASSISSSLQAAHSSGLITGSTVKPTGPAVTPPANVAVSVTDVVTQKTLTMTIGKGTDASVVTTTIKATTRETITVTSTLGNGEASPEPTTTTTATTTDTTYVTVKPVQTAGGSSGSSTGGNPPPAGAAPGPASCEGAPTVTVTVARETVVIPASTVFVTVTPSACDSSSSSAVTGKANLGSGSGSGSGSSGSGSDSGSSGSDSGSSGSNSGSSGSDSGSSGSDSGSSGSDSGSSGSGSGSSGSEGSGSDNAATSVETPCPSDITTTVRTTVTVQPYPINNGTITSGAVRPTGFARLRR</sequence>
<dbReference type="OrthoDB" id="3923593at2759"/>
<keyword evidence="2" id="KW-0732">Signal</keyword>
<feature type="compositionally biased region" description="Low complexity" evidence="1">
    <location>
        <begin position="294"/>
        <end position="335"/>
    </location>
</feature>
<feature type="chain" id="PRO_5040139760" evidence="2">
    <location>
        <begin position="19"/>
        <end position="400"/>
    </location>
</feature>
<organism evidence="3 4">
    <name type="scientific">Trichoderma cornu-damae</name>
    <dbReference type="NCBI Taxonomy" id="654480"/>
    <lineage>
        <taxon>Eukaryota</taxon>
        <taxon>Fungi</taxon>
        <taxon>Dikarya</taxon>
        <taxon>Ascomycota</taxon>
        <taxon>Pezizomycotina</taxon>
        <taxon>Sordariomycetes</taxon>
        <taxon>Hypocreomycetidae</taxon>
        <taxon>Hypocreales</taxon>
        <taxon>Hypocreaceae</taxon>
        <taxon>Trichoderma</taxon>
    </lineage>
</organism>
<evidence type="ECO:0000313" key="3">
    <source>
        <dbReference type="EMBL" id="KAH6606724.1"/>
    </source>
</evidence>
<evidence type="ECO:0000256" key="2">
    <source>
        <dbReference type="SAM" id="SignalP"/>
    </source>
</evidence>
<evidence type="ECO:0000313" key="4">
    <source>
        <dbReference type="Proteomes" id="UP000827724"/>
    </source>
</evidence>
<feature type="region of interest" description="Disordered" evidence="1">
    <location>
        <begin position="180"/>
        <end position="236"/>
    </location>
</feature>
<feature type="compositionally biased region" description="Low complexity" evidence="1">
    <location>
        <begin position="366"/>
        <end position="375"/>
    </location>
</feature>
<protein>
    <submittedName>
        <fullName evidence="3">Uncharacterized protein</fullName>
    </submittedName>
</protein>
<feature type="compositionally biased region" description="Gly residues" evidence="1">
    <location>
        <begin position="336"/>
        <end position="347"/>
    </location>
</feature>
<accession>A0A9P8TVM7</accession>
<reference evidence="3" key="1">
    <citation type="submission" date="2021-08" db="EMBL/GenBank/DDBJ databases">
        <title>Chromosome-Level Trichoderma cornu-damae using Hi-C Data.</title>
        <authorList>
            <person name="Kim C.S."/>
        </authorList>
    </citation>
    <scope>NUCLEOTIDE SEQUENCE</scope>
    <source>
        <strain evidence="3">KA19-0412C</strain>
    </source>
</reference>
<gene>
    <name evidence="3" type="ORF">Trco_005877</name>
</gene>
<dbReference type="EMBL" id="JAIWOZ010000004">
    <property type="protein sequence ID" value="KAH6606724.1"/>
    <property type="molecule type" value="Genomic_DNA"/>
</dbReference>
<dbReference type="AlphaFoldDB" id="A0A9P8TVM7"/>
<comment type="caution">
    <text evidence="3">The sequence shown here is derived from an EMBL/GenBank/DDBJ whole genome shotgun (WGS) entry which is preliminary data.</text>
</comment>
<feature type="compositionally biased region" description="Gly residues" evidence="1">
    <location>
        <begin position="283"/>
        <end position="293"/>
    </location>
</feature>
<feature type="region of interest" description="Disordered" evidence="1">
    <location>
        <begin position="264"/>
        <end position="400"/>
    </location>
</feature>